<feature type="domain" description="ZN622/Rei1/Reh1 zinc finger C2H2-type" evidence="2">
    <location>
        <begin position="191"/>
        <end position="290"/>
    </location>
</feature>
<sequence>MSSVSFTCNCCVIQFKTSDLQRYHMKTEWHRYNLKRRIANLSPIGAEQFAEKLQISEKEQAENQVDEFGFPVLKPVMNQSNHHNTLPVRQKKPINSKRGRKVGANLSKGNDKDTATEKQNRSVSPSGSISSQLSNLTVETENTNTDYGEDTVSEYGFTSDSNYEYATSDEELDMTDKHVDKKENEKITITECIYCGKNSREVERNVKHMFNEHGLFIPERSFLIDLNGLLEFLIRVIVIDHNCLCCNFQGSGLESVRAHMDSKRHCRLPYETKEERQLFAPFYDFTYDDYSSKNSQADKEDVSKLSTIRGTNNDEEDSEIDSTSVPAENDINANYTTVSIDESGLELTLPTGARLGHRAGQRYYRQNLPSQPNPNESRRTVTAADRRMISGVTEKQYKKGMKKMQQLEKNAINTQIRREIKRVNFQTHYRDELLQ</sequence>
<dbReference type="Proteomes" id="UP001161438">
    <property type="component" value="Chromosome 12"/>
</dbReference>
<accession>A0AA35ITQ0</accession>
<dbReference type="PANTHER" id="PTHR13182:SF8">
    <property type="entry name" value="CYTOPLASMIC 60S SUBUNIT BIOGENESIS FACTOR ZNF622"/>
    <property type="match status" value="1"/>
</dbReference>
<feature type="compositionally biased region" description="Basic residues" evidence="1">
    <location>
        <begin position="89"/>
        <end position="101"/>
    </location>
</feature>
<evidence type="ECO:0000259" key="2">
    <source>
        <dbReference type="Pfam" id="PF12756"/>
    </source>
</evidence>
<feature type="compositionally biased region" description="Polar residues" evidence="1">
    <location>
        <begin position="121"/>
        <end position="146"/>
    </location>
</feature>
<feature type="region of interest" description="Disordered" evidence="1">
    <location>
        <begin position="77"/>
        <end position="153"/>
    </location>
</feature>
<dbReference type="GO" id="GO:0042273">
    <property type="term" value="P:ribosomal large subunit biogenesis"/>
    <property type="evidence" value="ECO:0007669"/>
    <property type="project" value="TreeGrafter"/>
</dbReference>
<name>A0AA35ITQ0_SACMI</name>
<keyword evidence="4" id="KW-1185">Reference proteome</keyword>
<feature type="region of interest" description="Disordered" evidence="1">
    <location>
        <begin position="292"/>
        <end position="329"/>
    </location>
</feature>
<dbReference type="InterPro" id="IPR041661">
    <property type="entry name" value="ZN622/Rei1/Reh1_Znf-C2H2"/>
</dbReference>
<evidence type="ECO:0000313" key="3">
    <source>
        <dbReference type="EMBL" id="CAI4035285.1"/>
    </source>
</evidence>
<dbReference type="PANTHER" id="PTHR13182">
    <property type="entry name" value="ZINC FINGER PROTEIN 622"/>
    <property type="match status" value="1"/>
</dbReference>
<organism evidence="3 4">
    <name type="scientific">Saccharomyces mikatae IFO 1815</name>
    <dbReference type="NCBI Taxonomy" id="226126"/>
    <lineage>
        <taxon>Eukaryota</taxon>
        <taxon>Fungi</taxon>
        <taxon>Dikarya</taxon>
        <taxon>Ascomycota</taxon>
        <taxon>Saccharomycotina</taxon>
        <taxon>Saccharomycetes</taxon>
        <taxon>Saccharomycetales</taxon>
        <taxon>Saccharomycetaceae</taxon>
        <taxon>Saccharomyces</taxon>
    </lineage>
</organism>
<dbReference type="RefSeq" id="XP_056078405.1">
    <property type="nucleotide sequence ID" value="XM_056224492.1"/>
</dbReference>
<dbReference type="EMBL" id="OX365768">
    <property type="protein sequence ID" value="CAI4035285.1"/>
    <property type="molecule type" value="Genomic_DNA"/>
</dbReference>
<reference evidence="3" key="1">
    <citation type="submission" date="2022-10" db="EMBL/GenBank/DDBJ databases">
        <authorList>
            <person name="Byrne P K."/>
        </authorList>
    </citation>
    <scope>NUCLEOTIDE SEQUENCE</scope>
    <source>
        <strain evidence="3">IFO1815</strain>
    </source>
</reference>
<protein>
    <recommendedName>
        <fullName evidence="2">ZN622/Rei1/Reh1 zinc finger C2H2-type domain-containing protein</fullName>
    </recommendedName>
</protein>
<dbReference type="InterPro" id="IPR040025">
    <property type="entry name" value="Znf622/Rei1/Reh1"/>
</dbReference>
<feature type="compositionally biased region" description="Basic and acidic residues" evidence="1">
    <location>
        <begin position="109"/>
        <end position="120"/>
    </location>
</feature>
<dbReference type="AlphaFoldDB" id="A0AA35ITQ0"/>
<proteinExistence type="predicted"/>
<dbReference type="GO" id="GO:0030687">
    <property type="term" value="C:preribosome, large subunit precursor"/>
    <property type="evidence" value="ECO:0007669"/>
    <property type="project" value="TreeGrafter"/>
</dbReference>
<dbReference type="Pfam" id="PF12756">
    <property type="entry name" value="zf-C2H2_2"/>
    <property type="match status" value="1"/>
</dbReference>
<dbReference type="GeneID" id="80920139"/>
<gene>
    <name evidence="3" type="primary">SMKI12G4350</name>
    <name evidence="3" type="ORF">SMKI_12G4350</name>
</gene>
<evidence type="ECO:0000256" key="1">
    <source>
        <dbReference type="SAM" id="MobiDB-lite"/>
    </source>
</evidence>
<evidence type="ECO:0000313" key="4">
    <source>
        <dbReference type="Proteomes" id="UP001161438"/>
    </source>
</evidence>